<reference evidence="2 3" key="1">
    <citation type="submission" date="2018-02" db="EMBL/GenBank/DDBJ databases">
        <title>The genomes of Aspergillus section Nigri reveals drivers in fungal speciation.</title>
        <authorList>
            <consortium name="DOE Joint Genome Institute"/>
            <person name="Vesth T.C."/>
            <person name="Nybo J."/>
            <person name="Theobald S."/>
            <person name="Brandl J."/>
            <person name="Frisvad J.C."/>
            <person name="Nielsen K.F."/>
            <person name="Lyhne E.K."/>
            <person name="Kogle M.E."/>
            <person name="Kuo A."/>
            <person name="Riley R."/>
            <person name="Clum A."/>
            <person name="Nolan M."/>
            <person name="Lipzen A."/>
            <person name="Salamov A."/>
            <person name="Henrissat B."/>
            <person name="Wiebenga A."/>
            <person name="De vries R.P."/>
            <person name="Grigoriev I.V."/>
            <person name="Mortensen U.H."/>
            <person name="Andersen M.R."/>
            <person name="Baker S.E."/>
        </authorList>
    </citation>
    <scope>NUCLEOTIDE SEQUENCE [LARGE SCALE GENOMIC DNA]</scope>
    <source>
        <strain evidence="2 3">CBS 101889</strain>
    </source>
</reference>
<evidence type="ECO:0000256" key="1">
    <source>
        <dbReference type="SAM" id="MobiDB-lite"/>
    </source>
</evidence>
<accession>A0A395I7B1</accession>
<evidence type="ECO:0000313" key="3">
    <source>
        <dbReference type="Proteomes" id="UP000248961"/>
    </source>
</evidence>
<organism evidence="2 3">
    <name type="scientific">Aspergillus homomorphus (strain CBS 101889)</name>
    <dbReference type="NCBI Taxonomy" id="1450537"/>
    <lineage>
        <taxon>Eukaryota</taxon>
        <taxon>Fungi</taxon>
        <taxon>Dikarya</taxon>
        <taxon>Ascomycota</taxon>
        <taxon>Pezizomycotina</taxon>
        <taxon>Eurotiomycetes</taxon>
        <taxon>Eurotiomycetidae</taxon>
        <taxon>Eurotiales</taxon>
        <taxon>Aspergillaceae</taxon>
        <taxon>Aspergillus</taxon>
        <taxon>Aspergillus subgen. Circumdati</taxon>
    </lineage>
</organism>
<protein>
    <submittedName>
        <fullName evidence="2">Uncharacterized protein</fullName>
    </submittedName>
</protein>
<dbReference type="EMBL" id="KZ824272">
    <property type="protein sequence ID" value="RAL15173.1"/>
    <property type="molecule type" value="Genomic_DNA"/>
</dbReference>
<dbReference type="Proteomes" id="UP000248961">
    <property type="component" value="Unassembled WGS sequence"/>
</dbReference>
<evidence type="ECO:0000313" key="2">
    <source>
        <dbReference type="EMBL" id="RAL15173.1"/>
    </source>
</evidence>
<dbReference type="AlphaFoldDB" id="A0A395I7B1"/>
<dbReference type="VEuPathDB" id="FungiDB:BO97DRAFT_411930"/>
<dbReference type="RefSeq" id="XP_025554327.1">
    <property type="nucleotide sequence ID" value="XM_025696201.1"/>
</dbReference>
<feature type="compositionally biased region" description="Polar residues" evidence="1">
    <location>
        <begin position="22"/>
        <end position="31"/>
    </location>
</feature>
<feature type="region of interest" description="Disordered" evidence="1">
    <location>
        <begin position="1"/>
        <end position="34"/>
    </location>
</feature>
<dbReference type="GeneID" id="37200490"/>
<name>A0A395I7B1_ASPHC</name>
<feature type="compositionally biased region" description="Polar residues" evidence="1">
    <location>
        <begin position="1"/>
        <end position="14"/>
    </location>
</feature>
<gene>
    <name evidence="2" type="ORF">BO97DRAFT_411930</name>
</gene>
<proteinExistence type="predicted"/>
<sequence length="200" mass="22537">MSNSGENMPKSEQNIPKPEENMPNTEDNTFNPDDLVPKSGETLFVCKMIGNAIIHVEIAGRSIEQLNWDMCQQQLSRIVGDCRRKNPDAPRLFAFMHCDRWLRIYVESSPEQLARVPSCHIQGFGLLHPDGQTTKFTIDCISDRKQIDSFVLEILMPKLGLSVLSMPFMGRQVTWECRCQACLESPPSVKIPGRGATGEE</sequence>
<keyword evidence="3" id="KW-1185">Reference proteome</keyword>